<sequence>LGIITVGDRRKHNIKRRWKLRDSSERELLENILVRFHITTEQIGRIIWDKRQQYGIYSTLEKIIENPYILAEEYVGDGPDDVISFNKIDHGIFPSPDIDVLDRFEFEVDDARRLRALSVEQLRRNKPHTFQSIDIIINAINHRLSYLPEWKRHQYNARYFEIDKQIISESVTIRADSEGKKYLYLNANYEAERLIENQLRDLLKRPDIEIKKPITKDVWKNYLKNPVSPILLADPKRYEFILSEQSEICARLFIKPVSIISGGAGTGKTTLIKAIIDAIKTVDGRGASIQLLAPTGKAA</sequence>
<comment type="caution">
    <text evidence="1">The sequence shown here is derived from an EMBL/GenBank/DDBJ whole genome shotgun (WGS) entry which is preliminary data.</text>
</comment>
<dbReference type="EMBL" id="BARV01014888">
    <property type="protein sequence ID" value="GAI24431.1"/>
    <property type="molecule type" value="Genomic_DNA"/>
</dbReference>
<feature type="non-terminal residue" evidence="1">
    <location>
        <position position="1"/>
    </location>
</feature>
<organism evidence="1">
    <name type="scientific">marine sediment metagenome</name>
    <dbReference type="NCBI Taxonomy" id="412755"/>
    <lineage>
        <taxon>unclassified sequences</taxon>
        <taxon>metagenomes</taxon>
        <taxon>ecological metagenomes</taxon>
    </lineage>
</organism>
<name>X1N2D5_9ZZZZ</name>
<dbReference type="Gene3D" id="3.40.50.300">
    <property type="entry name" value="P-loop containing nucleotide triphosphate hydrolases"/>
    <property type="match status" value="1"/>
</dbReference>
<evidence type="ECO:0000313" key="1">
    <source>
        <dbReference type="EMBL" id="GAI24431.1"/>
    </source>
</evidence>
<dbReference type="Pfam" id="PF13245">
    <property type="entry name" value="AAA_19"/>
    <property type="match status" value="1"/>
</dbReference>
<feature type="non-terminal residue" evidence="1">
    <location>
        <position position="299"/>
    </location>
</feature>
<reference evidence="1" key="1">
    <citation type="journal article" date="2014" name="Front. Microbiol.">
        <title>High frequency of phylogenetically diverse reductive dehalogenase-homologous genes in deep subseafloor sedimentary metagenomes.</title>
        <authorList>
            <person name="Kawai M."/>
            <person name="Futagami T."/>
            <person name="Toyoda A."/>
            <person name="Takaki Y."/>
            <person name="Nishi S."/>
            <person name="Hori S."/>
            <person name="Arai W."/>
            <person name="Tsubouchi T."/>
            <person name="Morono Y."/>
            <person name="Uchiyama I."/>
            <person name="Ito T."/>
            <person name="Fujiyama A."/>
            <person name="Inagaki F."/>
            <person name="Takami H."/>
        </authorList>
    </citation>
    <scope>NUCLEOTIDE SEQUENCE</scope>
    <source>
        <strain evidence="1">Expedition CK06-06</strain>
    </source>
</reference>
<gene>
    <name evidence="1" type="ORF">S06H3_25833</name>
</gene>
<protein>
    <recommendedName>
        <fullName evidence="2">RecD helicase-like helix-hairpin-helix domain-containing protein</fullName>
    </recommendedName>
</protein>
<proteinExistence type="predicted"/>
<evidence type="ECO:0008006" key="2">
    <source>
        <dbReference type="Google" id="ProtNLM"/>
    </source>
</evidence>
<dbReference type="SUPFAM" id="SSF52540">
    <property type="entry name" value="P-loop containing nucleoside triphosphate hydrolases"/>
    <property type="match status" value="1"/>
</dbReference>
<dbReference type="AlphaFoldDB" id="X1N2D5"/>
<dbReference type="InterPro" id="IPR027417">
    <property type="entry name" value="P-loop_NTPase"/>
</dbReference>
<accession>X1N2D5</accession>